<keyword evidence="8" id="KW-1133">Transmembrane helix</keyword>
<dbReference type="InterPro" id="IPR018506">
    <property type="entry name" value="Cyt_B5_heme-BS"/>
</dbReference>
<dbReference type="PRINTS" id="PR00075">
    <property type="entry name" value="FACDDSATRASE"/>
</dbReference>
<evidence type="ECO:0000256" key="5">
    <source>
        <dbReference type="ARBA" id="ARBA00022692"/>
    </source>
</evidence>
<evidence type="ECO:0000256" key="11">
    <source>
        <dbReference type="ARBA" id="ARBA00023098"/>
    </source>
</evidence>
<keyword evidence="6 14" id="KW-0479">Metal-binding</keyword>
<comment type="similarity">
    <text evidence="2">Belongs to the fatty acid desaturase type 1 family.</text>
</comment>
<evidence type="ECO:0000313" key="17">
    <source>
        <dbReference type="Proteomes" id="UP000319731"/>
    </source>
</evidence>
<reference evidence="16 17" key="1">
    <citation type="journal article" date="2019" name="Sci. Rep.">
        <title>Comparative genomics of chytrid fungi reveal insights into the obligate biotrophic and pathogenic lifestyle of Synchytrium endobioticum.</title>
        <authorList>
            <person name="van de Vossenberg B.T.L.H."/>
            <person name="Warris S."/>
            <person name="Nguyen H.D.T."/>
            <person name="van Gent-Pelzer M.P.E."/>
            <person name="Joly D.L."/>
            <person name="van de Geest H.C."/>
            <person name="Bonants P.J.M."/>
            <person name="Smith D.S."/>
            <person name="Levesque C.A."/>
            <person name="van der Lee T.A.J."/>
        </authorList>
    </citation>
    <scope>NUCLEOTIDE SEQUENCE [LARGE SCALE GENOMIC DNA]</scope>
    <source>
        <strain evidence="16 17">JEL517</strain>
    </source>
</reference>
<dbReference type="GeneID" id="42001773"/>
<dbReference type="GO" id="GO:0005506">
    <property type="term" value="F:iron ion binding"/>
    <property type="evidence" value="ECO:0007669"/>
    <property type="project" value="TreeGrafter"/>
</dbReference>
<comment type="subcellular location">
    <subcellularLocation>
        <location evidence="1">Membrane</location>
        <topology evidence="1">Multi-pass membrane protein</topology>
    </subcellularLocation>
</comment>
<evidence type="ECO:0000256" key="10">
    <source>
        <dbReference type="ARBA" id="ARBA00023004"/>
    </source>
</evidence>
<dbReference type="GO" id="GO:0006636">
    <property type="term" value="P:unsaturated fatty acid biosynthetic process"/>
    <property type="evidence" value="ECO:0007669"/>
    <property type="project" value="TreeGrafter"/>
</dbReference>
<dbReference type="RefSeq" id="XP_031027429.1">
    <property type="nucleotide sequence ID" value="XM_031166476.1"/>
</dbReference>
<dbReference type="InterPro" id="IPR015876">
    <property type="entry name" value="Acyl-CoA_DS"/>
</dbReference>
<proteinExistence type="inferred from homology"/>
<keyword evidence="17" id="KW-1185">Reference proteome</keyword>
<dbReference type="Pfam" id="PF00173">
    <property type="entry name" value="Cyt-b5"/>
    <property type="match status" value="1"/>
</dbReference>
<dbReference type="OrthoDB" id="10260134at2759"/>
<evidence type="ECO:0000259" key="15">
    <source>
        <dbReference type="PROSITE" id="PS50255"/>
    </source>
</evidence>
<dbReference type="InterPro" id="IPR036400">
    <property type="entry name" value="Cyt_B5-like_heme/steroid_sf"/>
</dbReference>
<dbReference type="GO" id="GO:0020037">
    <property type="term" value="F:heme binding"/>
    <property type="evidence" value="ECO:0007669"/>
    <property type="project" value="UniProtKB-UniRule"/>
</dbReference>
<gene>
    <name evidence="16" type="ORF">SmJEL517_g00547</name>
</gene>
<evidence type="ECO:0000256" key="6">
    <source>
        <dbReference type="ARBA" id="ARBA00022723"/>
    </source>
</evidence>
<dbReference type="PANTHER" id="PTHR11351">
    <property type="entry name" value="ACYL-COA DESATURASE"/>
    <property type="match status" value="1"/>
</dbReference>
<dbReference type="EMBL" id="QEAO01000002">
    <property type="protein sequence ID" value="TPX37518.1"/>
    <property type="molecule type" value="Genomic_DNA"/>
</dbReference>
<dbReference type="GO" id="GO:0004768">
    <property type="term" value="F:stearoyl-CoA 9-desaturase activity"/>
    <property type="evidence" value="ECO:0007669"/>
    <property type="project" value="TreeGrafter"/>
</dbReference>
<dbReference type="InterPro" id="IPR001199">
    <property type="entry name" value="Cyt_B5-like_heme/steroid-bd"/>
</dbReference>
<evidence type="ECO:0000256" key="3">
    <source>
        <dbReference type="ARBA" id="ARBA00022516"/>
    </source>
</evidence>
<keyword evidence="13" id="KW-0275">Fatty acid biosynthesis</keyword>
<evidence type="ECO:0000313" key="16">
    <source>
        <dbReference type="EMBL" id="TPX37518.1"/>
    </source>
</evidence>
<evidence type="ECO:0000256" key="12">
    <source>
        <dbReference type="ARBA" id="ARBA00023136"/>
    </source>
</evidence>
<evidence type="ECO:0000256" key="14">
    <source>
        <dbReference type="RuleBase" id="RU362121"/>
    </source>
</evidence>
<evidence type="ECO:0000256" key="4">
    <source>
        <dbReference type="ARBA" id="ARBA00022617"/>
    </source>
</evidence>
<evidence type="ECO:0000256" key="7">
    <source>
        <dbReference type="ARBA" id="ARBA00022832"/>
    </source>
</evidence>
<keyword evidence="12" id="KW-0472">Membrane</keyword>
<keyword evidence="5" id="KW-0812">Transmembrane</keyword>
<keyword evidence="3" id="KW-0444">Lipid biosynthesis</keyword>
<keyword evidence="7" id="KW-0276">Fatty acid metabolism</keyword>
<dbReference type="PROSITE" id="PS50255">
    <property type="entry name" value="CYTOCHROME_B5_2"/>
    <property type="match status" value="1"/>
</dbReference>
<accession>A0A507CDV0</accession>
<evidence type="ECO:0000256" key="8">
    <source>
        <dbReference type="ARBA" id="ARBA00022989"/>
    </source>
</evidence>
<dbReference type="SUPFAM" id="SSF55856">
    <property type="entry name" value="Cytochrome b5-like heme/steroid binding domain"/>
    <property type="match status" value="1"/>
</dbReference>
<evidence type="ECO:0000256" key="1">
    <source>
        <dbReference type="ARBA" id="ARBA00004141"/>
    </source>
</evidence>
<protein>
    <recommendedName>
        <fullName evidence="15">Cytochrome b5 heme-binding domain-containing protein</fullName>
    </recommendedName>
</protein>
<sequence>MAWVFPTLVAHYGWNDFWGGFYFASMFRLFAVHHGTFCVNSLAHYLGEASYDDRRTPRDHFITAILTFGEGYHNFHHEFPSDYRNAVLFWQYDPTKWLITALYWVGLTYNLKQFPENEIVKGRIQMQEKKIAELKKKLNWGKPLDQLPEWEWTQFHSAVEKEKHDYLVVDRIVYDVGGFMDEHPGGRGFLRSSIGRDVSESFNGAIYYHSNAARNLATQIRIAKIVGDIPEMDKNHEE</sequence>
<keyword evidence="11" id="KW-0443">Lipid metabolism</keyword>
<dbReference type="PANTHER" id="PTHR11351:SF31">
    <property type="entry name" value="DESATURASE 1, ISOFORM A-RELATED"/>
    <property type="match status" value="1"/>
</dbReference>
<dbReference type="Gene3D" id="3.10.120.10">
    <property type="entry name" value="Cytochrome b5-like heme/steroid binding domain"/>
    <property type="match status" value="1"/>
</dbReference>
<evidence type="ECO:0000256" key="9">
    <source>
        <dbReference type="ARBA" id="ARBA00023002"/>
    </source>
</evidence>
<keyword evidence="10 14" id="KW-0408">Iron</keyword>
<dbReference type="SMART" id="SM01117">
    <property type="entry name" value="Cyt-b5"/>
    <property type="match status" value="1"/>
</dbReference>
<organism evidence="16 17">
    <name type="scientific">Synchytrium microbalum</name>
    <dbReference type="NCBI Taxonomy" id="1806994"/>
    <lineage>
        <taxon>Eukaryota</taxon>
        <taxon>Fungi</taxon>
        <taxon>Fungi incertae sedis</taxon>
        <taxon>Chytridiomycota</taxon>
        <taxon>Chytridiomycota incertae sedis</taxon>
        <taxon>Chytridiomycetes</taxon>
        <taxon>Synchytriales</taxon>
        <taxon>Synchytriaceae</taxon>
        <taxon>Synchytrium</taxon>
    </lineage>
</organism>
<keyword evidence="4 14" id="KW-0349">Heme</keyword>
<dbReference type="GO" id="GO:0005789">
    <property type="term" value="C:endoplasmic reticulum membrane"/>
    <property type="evidence" value="ECO:0007669"/>
    <property type="project" value="TreeGrafter"/>
</dbReference>
<name>A0A507CDV0_9FUNG</name>
<dbReference type="PROSITE" id="PS00191">
    <property type="entry name" value="CYTOCHROME_B5_1"/>
    <property type="match status" value="1"/>
</dbReference>
<dbReference type="STRING" id="1806994.A0A507CDV0"/>
<feature type="domain" description="Cytochrome b5 heme-binding" evidence="15">
    <location>
        <begin position="156"/>
        <end position="226"/>
    </location>
</feature>
<keyword evidence="9" id="KW-0560">Oxidoreductase</keyword>
<dbReference type="Proteomes" id="UP000319731">
    <property type="component" value="Unassembled WGS sequence"/>
</dbReference>
<evidence type="ECO:0000256" key="13">
    <source>
        <dbReference type="ARBA" id="ARBA00023160"/>
    </source>
</evidence>
<dbReference type="PROSITE" id="PS00476">
    <property type="entry name" value="FATTY_ACID_DESATUR_1"/>
    <property type="match status" value="1"/>
</dbReference>
<dbReference type="AlphaFoldDB" id="A0A507CDV0"/>
<evidence type="ECO:0000256" key="2">
    <source>
        <dbReference type="ARBA" id="ARBA00009295"/>
    </source>
</evidence>
<dbReference type="InterPro" id="IPR001522">
    <property type="entry name" value="FADS-1_CS"/>
</dbReference>
<comment type="similarity">
    <text evidence="14">Belongs to the cytochrome b5 family.</text>
</comment>
<comment type="caution">
    <text evidence="16">The sequence shown here is derived from an EMBL/GenBank/DDBJ whole genome shotgun (WGS) entry which is preliminary data.</text>
</comment>
<dbReference type="CDD" id="cd03505">
    <property type="entry name" value="Delta9-FADS-like"/>
    <property type="match status" value="1"/>
</dbReference>